<dbReference type="RefSeq" id="XP_024359956.1">
    <property type="nucleotide sequence ID" value="XM_024504188.2"/>
</dbReference>
<dbReference type="PANTHER" id="PTHR42923:SF46">
    <property type="entry name" value="AMINE OXIDASE"/>
    <property type="match status" value="1"/>
</dbReference>
<dbReference type="EnsemblPlants" id="Pp3c21_13310V3.3">
    <property type="protein sequence ID" value="Pp3c21_13310V3.3"/>
    <property type="gene ID" value="Pp3c21_13310"/>
</dbReference>
<proteinExistence type="predicted"/>
<feature type="domain" description="Amine oxidase" evidence="1">
    <location>
        <begin position="88"/>
        <end position="540"/>
    </location>
</feature>
<dbReference type="InterPro" id="IPR002937">
    <property type="entry name" value="Amino_oxidase"/>
</dbReference>
<dbReference type="EnsemblPlants" id="Pp3c21_13310V3.1">
    <property type="protein sequence ID" value="Pp3c21_13310V3.1"/>
    <property type="gene ID" value="Pp3c21_13310"/>
</dbReference>
<dbReference type="GeneID" id="112274541"/>
<dbReference type="Gramene" id="Pp3c21_13310V3.3">
    <property type="protein sequence ID" value="Pp3c21_13310V3.3"/>
    <property type="gene ID" value="Pp3c21_13310"/>
</dbReference>
<reference evidence="2 4" key="2">
    <citation type="journal article" date="2018" name="Plant J.">
        <title>The Physcomitrella patens chromosome-scale assembly reveals moss genome structure and evolution.</title>
        <authorList>
            <person name="Lang D."/>
            <person name="Ullrich K.K."/>
            <person name="Murat F."/>
            <person name="Fuchs J."/>
            <person name="Jenkins J."/>
            <person name="Haas F.B."/>
            <person name="Piednoel M."/>
            <person name="Gundlach H."/>
            <person name="Van Bel M."/>
            <person name="Meyberg R."/>
            <person name="Vives C."/>
            <person name="Morata J."/>
            <person name="Symeonidi A."/>
            <person name="Hiss M."/>
            <person name="Muchero W."/>
            <person name="Kamisugi Y."/>
            <person name="Saleh O."/>
            <person name="Blanc G."/>
            <person name="Decker E.L."/>
            <person name="van Gessel N."/>
            <person name="Grimwood J."/>
            <person name="Hayes R.D."/>
            <person name="Graham S.W."/>
            <person name="Gunter L.E."/>
            <person name="McDaniel S.F."/>
            <person name="Hoernstein S.N.W."/>
            <person name="Larsson A."/>
            <person name="Li F.W."/>
            <person name="Perroud P.F."/>
            <person name="Phillips J."/>
            <person name="Ranjan P."/>
            <person name="Rokshar D.S."/>
            <person name="Rothfels C.J."/>
            <person name="Schneider L."/>
            <person name="Shu S."/>
            <person name="Stevenson D.W."/>
            <person name="Thummler F."/>
            <person name="Tillich M."/>
            <person name="Villarreal Aguilar J.C."/>
            <person name="Widiez T."/>
            <person name="Wong G.K."/>
            <person name="Wymore A."/>
            <person name="Zhang Y."/>
            <person name="Zimmer A.D."/>
            <person name="Quatrano R.S."/>
            <person name="Mayer K.F.X."/>
            <person name="Goodstein D."/>
            <person name="Casacuberta J.M."/>
            <person name="Vandepoele K."/>
            <person name="Reski R."/>
            <person name="Cuming A.C."/>
            <person name="Tuskan G.A."/>
            <person name="Maumus F."/>
            <person name="Salse J."/>
            <person name="Schmutz J."/>
            <person name="Rensing S.A."/>
        </authorList>
    </citation>
    <scope>NUCLEOTIDE SEQUENCE [LARGE SCALE GENOMIC DNA]</scope>
    <source>
        <strain evidence="3 4">cv. Gransden 2004</strain>
    </source>
</reference>
<dbReference type="OrthoDB" id="2219495at2759"/>
<organism evidence="2">
    <name type="scientific">Physcomitrium patens</name>
    <name type="common">Spreading-leaved earth moss</name>
    <name type="synonym">Physcomitrella patens</name>
    <dbReference type="NCBI Taxonomy" id="3218"/>
    <lineage>
        <taxon>Eukaryota</taxon>
        <taxon>Viridiplantae</taxon>
        <taxon>Streptophyta</taxon>
        <taxon>Embryophyta</taxon>
        <taxon>Bryophyta</taxon>
        <taxon>Bryophytina</taxon>
        <taxon>Bryopsida</taxon>
        <taxon>Funariidae</taxon>
        <taxon>Funariales</taxon>
        <taxon>Funariaceae</taxon>
        <taxon>Physcomitrium</taxon>
    </lineage>
</organism>
<reference evidence="2 4" key="1">
    <citation type="journal article" date="2008" name="Science">
        <title>The Physcomitrella genome reveals evolutionary insights into the conquest of land by plants.</title>
        <authorList>
            <person name="Rensing S."/>
            <person name="Lang D."/>
            <person name="Zimmer A."/>
            <person name="Terry A."/>
            <person name="Salamov A."/>
            <person name="Shapiro H."/>
            <person name="Nishiyama T."/>
            <person name="Perroud P.-F."/>
            <person name="Lindquist E."/>
            <person name="Kamisugi Y."/>
            <person name="Tanahashi T."/>
            <person name="Sakakibara K."/>
            <person name="Fujita T."/>
            <person name="Oishi K."/>
            <person name="Shin-I T."/>
            <person name="Kuroki Y."/>
            <person name="Toyoda A."/>
            <person name="Suzuki Y."/>
            <person name="Hashimoto A."/>
            <person name="Yamaguchi K."/>
            <person name="Sugano A."/>
            <person name="Kohara Y."/>
            <person name="Fujiyama A."/>
            <person name="Anterola A."/>
            <person name="Aoki S."/>
            <person name="Ashton N."/>
            <person name="Barbazuk W.B."/>
            <person name="Barker E."/>
            <person name="Bennetzen J."/>
            <person name="Bezanilla M."/>
            <person name="Blankenship R."/>
            <person name="Cho S.H."/>
            <person name="Dutcher S."/>
            <person name="Estelle M."/>
            <person name="Fawcett J.A."/>
            <person name="Gundlach H."/>
            <person name="Hanada K."/>
            <person name="Heyl A."/>
            <person name="Hicks K.A."/>
            <person name="Hugh J."/>
            <person name="Lohr M."/>
            <person name="Mayer K."/>
            <person name="Melkozernov A."/>
            <person name="Murata T."/>
            <person name="Nelson D."/>
            <person name="Pils B."/>
            <person name="Prigge M."/>
            <person name="Reiss B."/>
            <person name="Renner T."/>
            <person name="Rombauts S."/>
            <person name="Rushton P."/>
            <person name="Sanderfoot A."/>
            <person name="Schween G."/>
            <person name="Shiu S.-H."/>
            <person name="Stueber K."/>
            <person name="Theodoulou F.L."/>
            <person name="Tu H."/>
            <person name="Van de Peer Y."/>
            <person name="Verrier P.J."/>
            <person name="Waters E."/>
            <person name="Wood A."/>
            <person name="Yang L."/>
            <person name="Cove D."/>
            <person name="Cuming A."/>
            <person name="Hasebe M."/>
            <person name="Lucas S."/>
            <person name="Mishler D.B."/>
            <person name="Reski R."/>
            <person name="Grigoriev I."/>
            <person name="Quatrano R.S."/>
            <person name="Boore J.L."/>
        </authorList>
    </citation>
    <scope>NUCLEOTIDE SEQUENCE [LARGE SCALE GENOMIC DNA]</scope>
    <source>
        <strain evidence="3 4">cv. Gransden 2004</strain>
    </source>
</reference>
<dbReference type="Gene3D" id="3.50.50.60">
    <property type="entry name" value="FAD/NAD(P)-binding domain"/>
    <property type="match status" value="1"/>
</dbReference>
<dbReference type="KEGG" id="ppp:112274541"/>
<gene>
    <name evidence="3" type="primary">LOC112274541</name>
    <name evidence="2" type="ORF">PHYPA_026108</name>
</gene>
<reference evidence="3" key="3">
    <citation type="submission" date="2020-12" db="UniProtKB">
        <authorList>
            <consortium name="EnsemblPlants"/>
        </authorList>
    </citation>
    <scope>IDENTIFICATION</scope>
</reference>
<evidence type="ECO:0000313" key="3">
    <source>
        <dbReference type="EnsemblPlants" id="Pp3c21_13310V3.1"/>
    </source>
</evidence>
<dbReference type="PANTHER" id="PTHR42923">
    <property type="entry name" value="PROTOPORPHYRINOGEN OXIDASE"/>
    <property type="match status" value="1"/>
</dbReference>
<name>A0A2K1IRT2_PHYPA</name>
<accession>A0A2K1IRT2</accession>
<sequence length="588" mass="63936">MAELLQQRFCNAGEWTSLRQQCACSLSSRWFHPFNVALKRRSQSSGILGVGHSQPRQSFELRAYAKRVSEVEVDKQARTAVVVGGGWAGFGAAHALTKLGFSVTVLDASPSPGGLSTGFRTAQGRPVEAGIKGFWWQYHNIYSLLKEVNVVWPFTDWTMSSFYSPEGIQVEAPVFNELPRLPTPLGSFLYTSPYFRNLSVVDRLTALPLIQALLEFDADEETYAKYDAMTARELFRKAGVSAKLYRDFLQPILLVTLFAPGEQLSAAAALGALYYYVLAHQADFDVCWCKGSVAEAIFKPWLDTLNSQGCRMLGNNRVVDVIYEEESNKITGIIAMDGSGERTVYEADVVVFAVGVQAMQRIVASSPALAGREEFAGISNLGTVDVLATRLWLDRRVPLKNPSNVLAGFEPTTGATLFNLNALQGEFADEPGSVLELDFYHANQLLPLSDDAVIQKVMKDYLTRCEPRFAGAQVVDSSVLRFKNAVTLFGPGSHQHMPSTTTSFQNVFMSGDWLRQGPGAHGARGLSQEKAFVTGLIAANAAAASVGLQAQVEILAVDEDEAHIAAGKAAVQGARRAALALGLTSPFL</sequence>
<dbReference type="SUPFAM" id="SSF51905">
    <property type="entry name" value="FAD/NAD(P)-binding domain"/>
    <property type="match status" value="1"/>
</dbReference>
<protein>
    <recommendedName>
        <fullName evidence="1">Amine oxidase domain-containing protein</fullName>
    </recommendedName>
</protein>
<dbReference type="InterPro" id="IPR050464">
    <property type="entry name" value="Zeta_carotene_desat/Oxidored"/>
</dbReference>
<dbReference type="STRING" id="3218.A0A2K1IRT2"/>
<dbReference type="Pfam" id="PF01593">
    <property type="entry name" value="Amino_oxidase"/>
    <property type="match status" value="1"/>
</dbReference>
<dbReference type="Proteomes" id="UP000006727">
    <property type="component" value="Chromosome 21"/>
</dbReference>
<evidence type="ECO:0000259" key="1">
    <source>
        <dbReference type="Pfam" id="PF01593"/>
    </source>
</evidence>
<evidence type="ECO:0000313" key="4">
    <source>
        <dbReference type="Proteomes" id="UP000006727"/>
    </source>
</evidence>
<dbReference type="EMBL" id="ABEU02000021">
    <property type="protein sequence ID" value="PNR31984.1"/>
    <property type="molecule type" value="Genomic_DNA"/>
</dbReference>
<dbReference type="InterPro" id="IPR036188">
    <property type="entry name" value="FAD/NAD-bd_sf"/>
</dbReference>
<dbReference type="GO" id="GO:0016491">
    <property type="term" value="F:oxidoreductase activity"/>
    <property type="evidence" value="ECO:0000318"/>
    <property type="project" value="GO_Central"/>
</dbReference>
<dbReference type="Gramene" id="Pp3c21_13310V3.1">
    <property type="protein sequence ID" value="Pp3c21_13310V3.1"/>
    <property type="gene ID" value="Pp3c21_13310"/>
</dbReference>
<dbReference type="FunFam" id="3.50.50.60:FF:000702">
    <property type="entry name" value="OSJNBa0084K11.8-like protein"/>
    <property type="match status" value="1"/>
</dbReference>
<keyword evidence="4" id="KW-1185">Reference proteome</keyword>
<dbReference type="AlphaFoldDB" id="A0A2K1IRT2"/>
<dbReference type="PaxDb" id="3218-PP1S132_52V6.1"/>
<dbReference type="PRINTS" id="PR00419">
    <property type="entry name" value="ADXRDTASE"/>
</dbReference>
<evidence type="ECO:0000313" key="2">
    <source>
        <dbReference type="EMBL" id="PNR31984.1"/>
    </source>
</evidence>